<reference evidence="8" key="1">
    <citation type="journal article" date="2015" name="Genome Announc.">
        <title>Draft Genome Sequences of Anaerolinea thermolimosa IMO-1, Bellilinea caldifistulae GOMI-1, Leptolinea tardivitalis YMTK-2, Levilinea saccharolytica KIBI-1, Longilinea arvoryzae KOME-1, Previously Described as Members of the Class Anaerolineae (Chloroflexi).</title>
        <authorList>
            <person name="Matsuura N."/>
            <person name="Tourlousse M.D."/>
            <person name="Ohashi A."/>
            <person name="Hugenholtz P."/>
            <person name="Sekiguchi Y."/>
        </authorList>
    </citation>
    <scope>NUCLEOTIDE SEQUENCE</scope>
    <source>
        <strain evidence="8">KIBI-1</strain>
    </source>
</reference>
<comment type="similarity">
    <text evidence="2">Belongs to the EamA transporter family.</text>
</comment>
<sequence>MKIQRDSLQYFLMLLLLSAIWGGAFLFMRVAGPDFGPIFLIALRVWISAVLLVAVAHFAGGLPDFRKNWKAFLLLGAINNAIPFTLIASAVLVLNSSMAAIINATTPLFTAIVAAAFGLERFTARKGLGGLLGILGVVILMGFSPLPLNQRTILAALESLLAAVAYAFGAVYVRARFQGFTPLQVSAGQLAGAGAAMLPAAFFFLPKGSPSTLAWLALLALAVLCTCLAYLIYFRLITKGGATKAITVTFMVPFFSLLWGVLLLSEPLNWGMFAGLAVILFSVSLVLGSRS</sequence>
<feature type="transmembrane region" description="Helical" evidence="6">
    <location>
        <begin position="12"/>
        <end position="32"/>
    </location>
</feature>
<dbReference type="PANTHER" id="PTHR32322">
    <property type="entry name" value="INNER MEMBRANE TRANSPORTER"/>
    <property type="match status" value="1"/>
</dbReference>
<keyword evidence="4 6" id="KW-1133">Transmembrane helix</keyword>
<feature type="transmembrane region" description="Helical" evidence="6">
    <location>
        <begin position="270"/>
        <end position="288"/>
    </location>
</feature>
<dbReference type="AlphaFoldDB" id="A0A0M8JQ10"/>
<reference evidence="9 10" key="2">
    <citation type="submission" date="2015-07" db="EMBL/GenBank/DDBJ databases">
        <title>Genome sequence of Levilinea saccharolytica DSM 16555.</title>
        <authorList>
            <person name="Hemp J."/>
            <person name="Ward L.M."/>
            <person name="Pace L.A."/>
            <person name="Fischer W.W."/>
        </authorList>
    </citation>
    <scope>NUCLEOTIDE SEQUENCE [LARGE SCALE GENOMIC DNA]</scope>
    <source>
        <strain evidence="9 10">KIBI-1</strain>
    </source>
</reference>
<evidence type="ECO:0000256" key="2">
    <source>
        <dbReference type="ARBA" id="ARBA00007362"/>
    </source>
</evidence>
<feature type="domain" description="EamA" evidence="7">
    <location>
        <begin position="159"/>
        <end position="287"/>
    </location>
</feature>
<evidence type="ECO:0000256" key="1">
    <source>
        <dbReference type="ARBA" id="ARBA00004141"/>
    </source>
</evidence>
<evidence type="ECO:0000313" key="10">
    <source>
        <dbReference type="Proteomes" id="UP000050501"/>
    </source>
</evidence>
<feature type="transmembrane region" description="Helical" evidence="6">
    <location>
        <begin position="152"/>
        <end position="173"/>
    </location>
</feature>
<protein>
    <submittedName>
        <fullName evidence="8">EamA-like transporter family</fullName>
    </submittedName>
</protein>
<evidence type="ECO:0000256" key="6">
    <source>
        <dbReference type="SAM" id="Phobius"/>
    </source>
</evidence>
<feature type="transmembrane region" description="Helical" evidence="6">
    <location>
        <begin position="100"/>
        <end position="119"/>
    </location>
</feature>
<proteinExistence type="inferred from homology"/>
<dbReference type="Pfam" id="PF00892">
    <property type="entry name" value="EamA"/>
    <property type="match status" value="2"/>
</dbReference>
<dbReference type="GO" id="GO:0016020">
    <property type="term" value="C:membrane"/>
    <property type="evidence" value="ECO:0007669"/>
    <property type="project" value="UniProtKB-SubCell"/>
</dbReference>
<dbReference type="STRING" id="229921.ADN01_09015"/>
<evidence type="ECO:0000313" key="9">
    <source>
        <dbReference type="EMBL" id="KPL82235.1"/>
    </source>
</evidence>
<dbReference type="InterPro" id="IPR000620">
    <property type="entry name" value="EamA_dom"/>
</dbReference>
<feature type="transmembrane region" description="Helical" evidence="6">
    <location>
        <begin position="38"/>
        <end position="59"/>
    </location>
</feature>
<dbReference type="EMBL" id="DF967975">
    <property type="protein sequence ID" value="GAP19447.1"/>
    <property type="molecule type" value="Genomic_DNA"/>
</dbReference>
<evidence type="ECO:0000256" key="5">
    <source>
        <dbReference type="ARBA" id="ARBA00023136"/>
    </source>
</evidence>
<dbReference type="EMBL" id="LGCM01000034">
    <property type="protein sequence ID" value="KPL82235.1"/>
    <property type="molecule type" value="Genomic_DNA"/>
</dbReference>
<feature type="transmembrane region" description="Helical" evidence="6">
    <location>
        <begin position="185"/>
        <end position="206"/>
    </location>
</feature>
<dbReference type="PANTHER" id="PTHR32322:SF9">
    <property type="entry name" value="AMINO-ACID METABOLITE EFFLUX PUMP-RELATED"/>
    <property type="match status" value="1"/>
</dbReference>
<dbReference type="Proteomes" id="UP000050501">
    <property type="component" value="Unassembled WGS sequence"/>
</dbReference>
<feature type="transmembrane region" description="Helical" evidence="6">
    <location>
        <begin position="71"/>
        <end position="94"/>
    </location>
</feature>
<feature type="transmembrane region" description="Helical" evidence="6">
    <location>
        <begin position="245"/>
        <end position="264"/>
    </location>
</feature>
<feature type="domain" description="EamA" evidence="7">
    <location>
        <begin position="12"/>
        <end position="141"/>
    </location>
</feature>
<dbReference type="InterPro" id="IPR037185">
    <property type="entry name" value="EmrE-like"/>
</dbReference>
<comment type="subcellular location">
    <subcellularLocation>
        <location evidence="1">Membrane</location>
        <topology evidence="1">Multi-pass membrane protein</topology>
    </subcellularLocation>
</comment>
<keyword evidence="3 6" id="KW-0812">Transmembrane</keyword>
<dbReference type="InterPro" id="IPR050638">
    <property type="entry name" value="AA-Vitamin_Transporters"/>
</dbReference>
<dbReference type="RefSeq" id="WP_062419724.1">
    <property type="nucleotide sequence ID" value="NZ_BBXZ01000177.1"/>
</dbReference>
<organism evidence="8">
    <name type="scientific">Levilinea saccharolytica</name>
    <dbReference type="NCBI Taxonomy" id="229921"/>
    <lineage>
        <taxon>Bacteria</taxon>
        <taxon>Bacillati</taxon>
        <taxon>Chloroflexota</taxon>
        <taxon>Anaerolineae</taxon>
        <taxon>Anaerolineales</taxon>
        <taxon>Anaerolineaceae</taxon>
        <taxon>Levilinea</taxon>
    </lineage>
</organism>
<keyword evidence="10" id="KW-1185">Reference proteome</keyword>
<feature type="transmembrane region" description="Helical" evidence="6">
    <location>
        <begin position="128"/>
        <end position="146"/>
    </location>
</feature>
<keyword evidence="5 6" id="KW-0472">Membrane</keyword>
<evidence type="ECO:0000256" key="4">
    <source>
        <dbReference type="ARBA" id="ARBA00022989"/>
    </source>
</evidence>
<evidence type="ECO:0000259" key="7">
    <source>
        <dbReference type="Pfam" id="PF00892"/>
    </source>
</evidence>
<evidence type="ECO:0000313" key="8">
    <source>
        <dbReference type="EMBL" id="GAP19447.1"/>
    </source>
</evidence>
<evidence type="ECO:0000256" key="3">
    <source>
        <dbReference type="ARBA" id="ARBA00022692"/>
    </source>
</evidence>
<dbReference type="SUPFAM" id="SSF103481">
    <property type="entry name" value="Multidrug resistance efflux transporter EmrE"/>
    <property type="match status" value="2"/>
</dbReference>
<feature type="transmembrane region" description="Helical" evidence="6">
    <location>
        <begin position="212"/>
        <end position="233"/>
    </location>
</feature>
<name>A0A0M8JQ10_9CHLR</name>
<accession>A0A0M8JQ10</accession>
<dbReference type="PATRIC" id="fig|229921.5.peg.1819"/>
<gene>
    <name evidence="9" type="ORF">ADN01_09015</name>
    <name evidence="8" type="ORF">LSAC_03349</name>
</gene>